<dbReference type="PANTHER" id="PTHR47629">
    <property type="entry name" value="C-TYPE LECTIN-RELATED"/>
    <property type="match status" value="1"/>
</dbReference>
<evidence type="ECO:0008006" key="6">
    <source>
        <dbReference type="Google" id="ProtNLM"/>
    </source>
</evidence>
<dbReference type="Proteomes" id="UP000008068">
    <property type="component" value="Unassembled WGS sequence"/>
</dbReference>
<name>G0NPD2_CAEBE</name>
<dbReference type="CDD" id="cd00037">
    <property type="entry name" value="CLECT"/>
    <property type="match status" value="1"/>
</dbReference>
<dbReference type="OrthoDB" id="5878442at2759"/>
<dbReference type="InterPro" id="IPR016186">
    <property type="entry name" value="C-type_lectin-like/link_sf"/>
</dbReference>
<proteinExistence type="predicted"/>
<dbReference type="Pfam" id="PF08277">
    <property type="entry name" value="PAN_3"/>
    <property type="match status" value="1"/>
</dbReference>
<dbReference type="InParanoid" id="G0NPD2"/>
<dbReference type="SMART" id="SM00605">
    <property type="entry name" value="CW"/>
    <property type="match status" value="1"/>
</dbReference>
<reference evidence="5" key="1">
    <citation type="submission" date="2011-07" db="EMBL/GenBank/DDBJ databases">
        <authorList>
            <consortium name="Caenorhabditis brenneri Sequencing and Analysis Consortium"/>
            <person name="Wilson R.K."/>
        </authorList>
    </citation>
    <scope>NUCLEOTIDE SEQUENCE [LARGE SCALE GENOMIC DNA]</scope>
    <source>
        <strain evidence="5">PB2801</strain>
    </source>
</reference>
<dbReference type="STRING" id="135651.G0NPD2"/>
<feature type="signal peptide" evidence="1">
    <location>
        <begin position="1"/>
        <end position="18"/>
    </location>
</feature>
<dbReference type="InterPro" id="IPR006583">
    <property type="entry name" value="PAN-3_domain"/>
</dbReference>
<dbReference type="AlphaFoldDB" id="G0NPD2"/>
<dbReference type="SUPFAM" id="SSF56436">
    <property type="entry name" value="C-type lectin-like"/>
    <property type="match status" value="1"/>
</dbReference>
<feature type="domain" description="PAN-3" evidence="3">
    <location>
        <begin position="5"/>
        <end position="127"/>
    </location>
</feature>
<keyword evidence="1" id="KW-0732">Signal</keyword>
<organism evidence="5">
    <name type="scientific">Caenorhabditis brenneri</name>
    <name type="common">Nematode worm</name>
    <dbReference type="NCBI Taxonomy" id="135651"/>
    <lineage>
        <taxon>Eukaryota</taxon>
        <taxon>Metazoa</taxon>
        <taxon>Ecdysozoa</taxon>
        <taxon>Nematoda</taxon>
        <taxon>Chromadorea</taxon>
        <taxon>Rhabditida</taxon>
        <taxon>Rhabditina</taxon>
        <taxon>Rhabditomorpha</taxon>
        <taxon>Rhabditoidea</taxon>
        <taxon>Rhabditidae</taxon>
        <taxon>Peloderinae</taxon>
        <taxon>Caenorhabditis</taxon>
    </lineage>
</organism>
<feature type="domain" description="C-type lectin" evidence="2">
    <location>
        <begin position="130"/>
        <end position="275"/>
    </location>
</feature>
<sequence length="279" mass="30695">MFSPVVFLLFFLLPCAFCDTKLMEIYGKVIGTTQGTLLDSNCLIDCYYDPTCFLVYLDSEGVCTKYSYLNNPKNLSVIPVDDGSQVYFKATLPNDTCPATLITTSLTYTPTVQFSFTWTPTANGWTFPGCADGWHLSVRSENLTVCMKGFYQTVYRTSALSNCKAMNAVLIGVQSVEESQWMREEIRNLTNNKVSYAPFWIDGVRNCTGIEPGCRIFSWADGLTTGNPLLPEESASLSVTDSSRNLENCLVITASGAGIINDVGCGYSQSGIFCGYKLN</sequence>
<gene>
    <name evidence="4" type="ORF">CAEBREN_06552</name>
</gene>
<evidence type="ECO:0000259" key="2">
    <source>
        <dbReference type="SMART" id="SM00034"/>
    </source>
</evidence>
<accession>G0NPD2</accession>
<dbReference type="Gene3D" id="3.10.100.10">
    <property type="entry name" value="Mannose-Binding Protein A, subunit A"/>
    <property type="match status" value="1"/>
</dbReference>
<keyword evidence="5" id="KW-1185">Reference proteome</keyword>
<evidence type="ECO:0000313" key="5">
    <source>
        <dbReference type="Proteomes" id="UP000008068"/>
    </source>
</evidence>
<dbReference type="SMART" id="SM00034">
    <property type="entry name" value="CLECT"/>
    <property type="match status" value="1"/>
</dbReference>
<evidence type="ECO:0000313" key="4">
    <source>
        <dbReference type="EMBL" id="EGT35225.1"/>
    </source>
</evidence>
<feature type="chain" id="PRO_5003405500" description="PAN-3 domain-containing protein" evidence="1">
    <location>
        <begin position="19"/>
        <end position="279"/>
    </location>
</feature>
<protein>
    <recommendedName>
        <fullName evidence="6">PAN-3 domain-containing protein</fullName>
    </recommendedName>
</protein>
<dbReference type="InterPro" id="IPR016187">
    <property type="entry name" value="CTDL_fold"/>
</dbReference>
<dbReference type="OMA" id="ENCLTIR"/>
<dbReference type="EMBL" id="GL379920">
    <property type="protein sequence ID" value="EGT35225.1"/>
    <property type="molecule type" value="Genomic_DNA"/>
</dbReference>
<dbReference type="eggNOG" id="KOG4297">
    <property type="taxonomic scope" value="Eukaryota"/>
</dbReference>
<evidence type="ECO:0000259" key="3">
    <source>
        <dbReference type="SMART" id="SM00605"/>
    </source>
</evidence>
<evidence type="ECO:0000256" key="1">
    <source>
        <dbReference type="SAM" id="SignalP"/>
    </source>
</evidence>
<dbReference type="InterPro" id="IPR001304">
    <property type="entry name" value="C-type_lectin-like"/>
</dbReference>
<dbReference type="HOGENOM" id="CLU_078891_0_0_1"/>
<dbReference type="FunCoup" id="G0NPD2">
    <property type="interactions" value="381"/>
</dbReference>